<evidence type="ECO:0000256" key="2">
    <source>
        <dbReference type="ARBA" id="ARBA00009430"/>
    </source>
</evidence>
<protein>
    <recommendedName>
        <fullName evidence="9">DNA-directed RNA polymerase I subunit rpa49</fullName>
    </recommendedName>
</protein>
<feature type="region of interest" description="Disordered" evidence="6">
    <location>
        <begin position="1"/>
        <end position="22"/>
    </location>
</feature>
<comment type="similarity">
    <text evidence="2">Belongs to the eukaryotic RPA49/POLR1E RNA polymerase subunit family.</text>
</comment>
<accession>A0A7N0RIN6</accession>
<evidence type="ECO:0000313" key="8">
    <source>
        <dbReference type="Proteomes" id="UP000594263"/>
    </source>
</evidence>
<reference evidence="7" key="1">
    <citation type="submission" date="2021-01" db="UniProtKB">
        <authorList>
            <consortium name="EnsemblPlants"/>
        </authorList>
    </citation>
    <scope>IDENTIFICATION</scope>
</reference>
<evidence type="ECO:0008006" key="9">
    <source>
        <dbReference type="Google" id="ProtNLM"/>
    </source>
</evidence>
<dbReference type="EnsemblPlants" id="Kaladp0011s0444.1.v1.1">
    <property type="protein sequence ID" value="Kaladp0011s0444.1.v1.1"/>
    <property type="gene ID" value="Kaladp0011s0444.v1.1"/>
</dbReference>
<keyword evidence="5" id="KW-0539">Nucleus</keyword>
<dbReference type="PANTHER" id="PTHR14440">
    <property type="entry name" value="DNA-DIRECTED RNA POLYMERASE I SUBUNIT RPA49"/>
    <property type="match status" value="1"/>
</dbReference>
<dbReference type="Gramene" id="Kaladp0011s0444.1.v1.1">
    <property type="protein sequence ID" value="Kaladp0011s0444.1.v1.1"/>
    <property type="gene ID" value="Kaladp0011s0444.v1.1"/>
</dbReference>
<keyword evidence="3" id="KW-0240">DNA-directed RNA polymerase</keyword>
<dbReference type="GO" id="GO:0006351">
    <property type="term" value="P:DNA-templated transcription"/>
    <property type="evidence" value="ECO:0007669"/>
    <property type="project" value="InterPro"/>
</dbReference>
<comment type="subcellular location">
    <subcellularLocation>
        <location evidence="1">Nucleus</location>
        <location evidence="1">Nucleolus</location>
    </subcellularLocation>
</comment>
<name>A0A7N0RIN6_KALFE</name>
<evidence type="ECO:0000313" key="7">
    <source>
        <dbReference type="EnsemblPlants" id="Kaladp0011s0444.1.v1.1"/>
    </source>
</evidence>
<keyword evidence="4" id="KW-0804">Transcription</keyword>
<dbReference type="Pfam" id="PF06870">
    <property type="entry name" value="RNA_pol_I_A49"/>
    <property type="match status" value="1"/>
</dbReference>
<proteinExistence type="inferred from homology"/>
<dbReference type="OMA" id="DVYPFDE"/>
<dbReference type="InterPro" id="IPR009668">
    <property type="entry name" value="RNA_pol-assoc_fac_A49-like"/>
</dbReference>
<evidence type="ECO:0000256" key="5">
    <source>
        <dbReference type="ARBA" id="ARBA00023242"/>
    </source>
</evidence>
<evidence type="ECO:0000256" key="3">
    <source>
        <dbReference type="ARBA" id="ARBA00022478"/>
    </source>
</evidence>
<dbReference type="GO" id="GO:0005730">
    <property type="term" value="C:nucleolus"/>
    <property type="evidence" value="ECO:0007669"/>
    <property type="project" value="UniProtKB-SubCell"/>
</dbReference>
<sequence length="417" mass="46889">MEETPTITPKKKKTKSKPYSPLKAKIQVIGRQPGKSEPIIGYFPSGYDPAAEEPEDAPEVTVLKHRKKPHRMEMVVKPQDSAVEFVGKSHAGEGAMPQRCAFALGVLDKATGTLKIVSIASDKIIRLEPKIPALEKREDEPLNQIVLAEDVPAEGRADKLKKLNQLYGTKRSVTMAKKLDALNQKHAPEVVEELEKKMKDLKTNQKALELEGAAVNNRGVPHYNIDATTPQQAYPLDRIILEGEWDYLLDIYELVQAGSALDPSSYPSFVCNRAHRLKEIQDDAERMKMACIFSYITHLIKFKDQHSADASSAKRHHIPSIVKQKLSTMFSTPEIHTLTREKISFLISHVLVLTLFADDFRTDITDIAKDLKMSSIVLRDHVQHLGCKFVRDGNKASLATLPIPLQFPDQGKRKRRR</sequence>
<organism evidence="7 8">
    <name type="scientific">Kalanchoe fedtschenkoi</name>
    <name type="common">Lavender scallops</name>
    <name type="synonym">South American air plant</name>
    <dbReference type="NCBI Taxonomy" id="63787"/>
    <lineage>
        <taxon>Eukaryota</taxon>
        <taxon>Viridiplantae</taxon>
        <taxon>Streptophyta</taxon>
        <taxon>Embryophyta</taxon>
        <taxon>Tracheophyta</taxon>
        <taxon>Spermatophyta</taxon>
        <taxon>Magnoliopsida</taxon>
        <taxon>eudicotyledons</taxon>
        <taxon>Gunneridae</taxon>
        <taxon>Pentapetalae</taxon>
        <taxon>Saxifragales</taxon>
        <taxon>Crassulaceae</taxon>
        <taxon>Kalanchoe</taxon>
    </lineage>
</organism>
<dbReference type="GO" id="GO:0000428">
    <property type="term" value="C:DNA-directed RNA polymerase complex"/>
    <property type="evidence" value="ECO:0007669"/>
    <property type="project" value="UniProtKB-KW"/>
</dbReference>
<dbReference type="AlphaFoldDB" id="A0A7N0RIN6"/>
<evidence type="ECO:0000256" key="6">
    <source>
        <dbReference type="SAM" id="MobiDB-lite"/>
    </source>
</evidence>
<keyword evidence="8" id="KW-1185">Reference proteome</keyword>
<dbReference type="GO" id="GO:0003677">
    <property type="term" value="F:DNA binding"/>
    <property type="evidence" value="ECO:0007669"/>
    <property type="project" value="InterPro"/>
</dbReference>
<evidence type="ECO:0000256" key="1">
    <source>
        <dbReference type="ARBA" id="ARBA00004604"/>
    </source>
</evidence>
<dbReference type="Proteomes" id="UP000594263">
    <property type="component" value="Unplaced"/>
</dbReference>
<evidence type="ECO:0000256" key="4">
    <source>
        <dbReference type="ARBA" id="ARBA00023163"/>
    </source>
</evidence>